<gene>
    <name evidence="1" type="ORF">C491_14892</name>
</gene>
<proteinExistence type="predicted"/>
<comment type="caution">
    <text evidence="1">The sequence shown here is derived from an EMBL/GenBank/DDBJ whole genome shotgun (WGS) entry which is preliminary data.</text>
</comment>
<protein>
    <submittedName>
        <fullName evidence="1">Uncharacterized protein</fullName>
    </submittedName>
</protein>
<dbReference type="AlphaFoldDB" id="L9X391"/>
<dbReference type="EMBL" id="AOIB01000028">
    <property type="protein sequence ID" value="ELY56244.1"/>
    <property type="molecule type" value="Genomic_DNA"/>
</dbReference>
<organism evidence="1 2">
    <name type="scientific">Natronococcus amylolyticus DSM 10524</name>
    <dbReference type="NCBI Taxonomy" id="1227497"/>
    <lineage>
        <taxon>Archaea</taxon>
        <taxon>Methanobacteriati</taxon>
        <taxon>Methanobacteriota</taxon>
        <taxon>Stenosarchaea group</taxon>
        <taxon>Halobacteria</taxon>
        <taxon>Halobacteriales</taxon>
        <taxon>Natrialbaceae</taxon>
        <taxon>Natronococcus</taxon>
    </lineage>
</organism>
<dbReference type="STRING" id="1227497.C491_14892"/>
<evidence type="ECO:0000313" key="2">
    <source>
        <dbReference type="Proteomes" id="UP000011688"/>
    </source>
</evidence>
<name>L9X391_9EURY</name>
<evidence type="ECO:0000313" key="1">
    <source>
        <dbReference type="EMBL" id="ELY56244.1"/>
    </source>
</evidence>
<dbReference type="eggNOG" id="arCOG13353">
    <property type="taxonomic scope" value="Archaea"/>
</dbReference>
<accession>L9X391</accession>
<dbReference type="OrthoDB" id="197166at2157"/>
<dbReference type="Proteomes" id="UP000011688">
    <property type="component" value="Unassembled WGS sequence"/>
</dbReference>
<dbReference type="RefSeq" id="WP_005557576.1">
    <property type="nucleotide sequence ID" value="NZ_AOIB01000028.1"/>
</dbReference>
<reference evidence="1 2" key="1">
    <citation type="journal article" date="2014" name="PLoS Genet.">
        <title>Phylogenetically driven sequencing of extremely halophilic archaea reveals strategies for static and dynamic osmo-response.</title>
        <authorList>
            <person name="Becker E.A."/>
            <person name="Seitzer P.M."/>
            <person name="Tritt A."/>
            <person name="Larsen D."/>
            <person name="Krusor M."/>
            <person name="Yao A.I."/>
            <person name="Wu D."/>
            <person name="Madern D."/>
            <person name="Eisen J.A."/>
            <person name="Darling A.E."/>
            <person name="Facciotti M.T."/>
        </authorList>
    </citation>
    <scope>NUCLEOTIDE SEQUENCE [LARGE SCALE GENOMIC DNA]</scope>
    <source>
        <strain evidence="1 2">DSM 10524</strain>
    </source>
</reference>
<keyword evidence="2" id="KW-1185">Reference proteome</keyword>
<sequence>MSDVVYYSNSPSELPKTYAFPESRLVYGEPESADDGRQVTDRIRFQLFEELFTRDQEDDGAVAVLRR</sequence>